<organism evidence="1 2">
    <name type="scientific">Streptococcus danieliae</name>
    <dbReference type="NCBI Taxonomy" id="747656"/>
    <lineage>
        <taxon>Bacteria</taxon>
        <taxon>Bacillati</taxon>
        <taxon>Bacillota</taxon>
        <taxon>Bacilli</taxon>
        <taxon>Lactobacillales</taxon>
        <taxon>Streptococcaceae</taxon>
        <taxon>Streptococcus</taxon>
    </lineage>
</organism>
<reference evidence="1 2" key="1">
    <citation type="submission" date="2019-12" db="EMBL/GenBank/DDBJ databases">
        <title>Microbes associate with the intestines of laboratory mice.</title>
        <authorList>
            <person name="Navarre W."/>
            <person name="Wong E."/>
        </authorList>
    </citation>
    <scope>NUCLEOTIDE SEQUENCE [LARGE SCALE GENOMIC DNA]</scope>
    <source>
        <strain evidence="1 2">NM51_B2-22</strain>
    </source>
</reference>
<accession>A0A7X3KC34</accession>
<evidence type="ECO:0000313" key="1">
    <source>
        <dbReference type="EMBL" id="MVX58193.1"/>
    </source>
</evidence>
<evidence type="ECO:0008006" key="3">
    <source>
        <dbReference type="Google" id="ProtNLM"/>
    </source>
</evidence>
<name>A0A7X3KC34_9STRE</name>
<dbReference type="OrthoDB" id="2222021at2"/>
<protein>
    <recommendedName>
        <fullName evidence="3">Phage protein</fullName>
    </recommendedName>
</protein>
<sequence length="113" mass="12946">MSNAEKIRELYRDNPHISRDEVAEKLGTSKAVIKASISRDVKQGKAVYIENNGVDYSHYFNTNTAKKALMDSKNEIRWEMVELLLAAMRKETDGDKLSKLSDKVDRLLKEITE</sequence>
<evidence type="ECO:0000313" key="2">
    <source>
        <dbReference type="Proteomes" id="UP000461595"/>
    </source>
</evidence>
<gene>
    <name evidence="1" type="ORF">E5983_00700</name>
</gene>
<comment type="caution">
    <text evidence="1">The sequence shown here is derived from an EMBL/GenBank/DDBJ whole genome shotgun (WGS) entry which is preliminary data.</text>
</comment>
<dbReference type="Proteomes" id="UP000461595">
    <property type="component" value="Unassembled WGS sequence"/>
</dbReference>
<proteinExistence type="predicted"/>
<dbReference type="AlphaFoldDB" id="A0A7X3KC34"/>
<dbReference type="RefSeq" id="WP_160332026.1">
    <property type="nucleotide sequence ID" value="NZ_WSRS01000003.1"/>
</dbReference>
<dbReference type="EMBL" id="WSRS01000003">
    <property type="protein sequence ID" value="MVX58193.1"/>
    <property type="molecule type" value="Genomic_DNA"/>
</dbReference>